<reference evidence="1 2" key="1">
    <citation type="submission" date="2024-01" db="EMBL/GenBank/DDBJ databases">
        <title>The genomes of 5 underutilized Papilionoideae crops provide insights into root nodulation and disease resistanc.</title>
        <authorList>
            <person name="Yuan L."/>
        </authorList>
    </citation>
    <scope>NUCLEOTIDE SEQUENCE [LARGE SCALE GENOMIC DNA]</scope>
    <source>
        <strain evidence="1">ZHUSHIDOU_FW_LH</strain>
        <tissue evidence="1">Leaf</tissue>
    </source>
</reference>
<proteinExistence type="predicted"/>
<protein>
    <submittedName>
        <fullName evidence="1">Uncharacterized protein</fullName>
    </submittedName>
</protein>
<dbReference type="AlphaFoldDB" id="A0AAN9FSL3"/>
<organism evidence="1 2">
    <name type="scientific">Crotalaria pallida</name>
    <name type="common">Smooth rattlebox</name>
    <name type="synonym">Crotalaria striata</name>
    <dbReference type="NCBI Taxonomy" id="3830"/>
    <lineage>
        <taxon>Eukaryota</taxon>
        <taxon>Viridiplantae</taxon>
        <taxon>Streptophyta</taxon>
        <taxon>Embryophyta</taxon>
        <taxon>Tracheophyta</taxon>
        <taxon>Spermatophyta</taxon>
        <taxon>Magnoliopsida</taxon>
        <taxon>eudicotyledons</taxon>
        <taxon>Gunneridae</taxon>
        <taxon>Pentapetalae</taxon>
        <taxon>rosids</taxon>
        <taxon>fabids</taxon>
        <taxon>Fabales</taxon>
        <taxon>Fabaceae</taxon>
        <taxon>Papilionoideae</taxon>
        <taxon>50 kb inversion clade</taxon>
        <taxon>genistoids sensu lato</taxon>
        <taxon>core genistoids</taxon>
        <taxon>Crotalarieae</taxon>
        <taxon>Crotalaria</taxon>
    </lineage>
</organism>
<gene>
    <name evidence="1" type="ORF">RIF29_10137</name>
</gene>
<sequence>MYGHDSNMCRKNVKQQWVVKKKPSQKEIEQIDDSLKLKESLDNGTIPEGNIPSAIDVVEAVIGEGAPLLKPSEPPVSINENNGWTTMTRSKAVHSLASILDRIVI</sequence>
<dbReference type="Proteomes" id="UP001372338">
    <property type="component" value="Unassembled WGS sequence"/>
</dbReference>
<keyword evidence="2" id="KW-1185">Reference proteome</keyword>
<comment type="caution">
    <text evidence="1">The sequence shown here is derived from an EMBL/GenBank/DDBJ whole genome shotgun (WGS) entry which is preliminary data.</text>
</comment>
<evidence type="ECO:0000313" key="2">
    <source>
        <dbReference type="Proteomes" id="UP001372338"/>
    </source>
</evidence>
<accession>A0AAN9FSL3</accession>
<evidence type="ECO:0000313" key="1">
    <source>
        <dbReference type="EMBL" id="KAK7281832.1"/>
    </source>
</evidence>
<name>A0AAN9FSL3_CROPI</name>
<dbReference type="EMBL" id="JAYWIO010000002">
    <property type="protein sequence ID" value="KAK7281832.1"/>
    <property type="molecule type" value="Genomic_DNA"/>
</dbReference>